<dbReference type="PANTHER" id="PTHR31669:SF251">
    <property type="entry name" value="PROTEIN FAR1-RELATED SEQUENCE"/>
    <property type="match status" value="1"/>
</dbReference>
<comment type="caution">
    <text evidence="2">The sequence shown here is derived from an EMBL/GenBank/DDBJ whole genome shotgun (WGS) entry which is preliminary data.</text>
</comment>
<name>A0A444YZX0_ARAHY</name>
<accession>A0A444YZX0</accession>
<keyword evidence="1" id="KW-0863">Zinc-finger</keyword>
<protein>
    <recommendedName>
        <fullName evidence="1">Protein FAR1-RELATED SEQUENCE</fullName>
    </recommendedName>
</protein>
<dbReference type="EMBL" id="SDMP01000015">
    <property type="protein sequence ID" value="RYR07458.1"/>
    <property type="molecule type" value="Genomic_DNA"/>
</dbReference>
<evidence type="ECO:0000313" key="3">
    <source>
        <dbReference type="Proteomes" id="UP000289738"/>
    </source>
</evidence>
<dbReference type="GO" id="GO:0005634">
    <property type="term" value="C:nucleus"/>
    <property type="evidence" value="ECO:0007669"/>
    <property type="project" value="UniProtKB-SubCell"/>
</dbReference>
<dbReference type="GO" id="GO:0008270">
    <property type="term" value="F:zinc ion binding"/>
    <property type="evidence" value="ECO:0007669"/>
    <property type="project" value="UniProtKB-UniRule"/>
</dbReference>
<dbReference type="PANTHER" id="PTHR31669">
    <property type="entry name" value="PROTEIN FAR1-RELATED SEQUENCE 10-RELATED"/>
    <property type="match status" value="1"/>
</dbReference>
<gene>
    <name evidence="2" type="ORF">Ahy_B05g074814</name>
</gene>
<reference evidence="2 3" key="1">
    <citation type="submission" date="2019-01" db="EMBL/GenBank/DDBJ databases">
        <title>Sequencing of cultivated peanut Arachis hypogaea provides insights into genome evolution and oil improvement.</title>
        <authorList>
            <person name="Chen X."/>
        </authorList>
    </citation>
    <scope>NUCLEOTIDE SEQUENCE [LARGE SCALE GENOMIC DNA]</scope>
    <source>
        <strain evidence="3">cv. Fuhuasheng</strain>
        <tissue evidence="2">Leaves</tissue>
    </source>
</reference>
<comment type="similarity">
    <text evidence="1">Belongs to the FHY3/FAR1 family.</text>
</comment>
<dbReference type="GO" id="GO:0006355">
    <property type="term" value="P:regulation of DNA-templated transcription"/>
    <property type="evidence" value="ECO:0007669"/>
    <property type="project" value="UniProtKB-UniRule"/>
</dbReference>
<dbReference type="InterPro" id="IPR031052">
    <property type="entry name" value="FHY3/FAR1"/>
</dbReference>
<comment type="subcellular location">
    <subcellularLocation>
        <location evidence="1">Nucleus</location>
    </subcellularLocation>
</comment>
<evidence type="ECO:0000313" key="2">
    <source>
        <dbReference type="EMBL" id="RYR07458.1"/>
    </source>
</evidence>
<sequence>MYTCKNLSFHTGDTNFRKGFHNLNCMHFLRSLPALCSLRSRSIFGSNFLKSSSEIRFEQYGNAFGVFQFLCDVDEQLVPNVGMTFNTLEEAGQFYKDYSKLAEKNEIKNQLITCSREEKWKSNIPLTHKTNPSARLNCPVILHHSYPCCPNQAEMLKQHRQLSMLIRRTIENNDEARIRPRKIYQTFVAAAGAFDRNWNDFLMKYNIGDNKWLLELFEDRHLWIPIYLNHHFWDRMRSTQRSEIMHAFFKNFIMCNSSPIQFVK</sequence>
<keyword evidence="3" id="KW-1185">Reference proteome</keyword>
<organism evidence="2 3">
    <name type="scientific">Arachis hypogaea</name>
    <name type="common">Peanut</name>
    <dbReference type="NCBI Taxonomy" id="3818"/>
    <lineage>
        <taxon>Eukaryota</taxon>
        <taxon>Viridiplantae</taxon>
        <taxon>Streptophyta</taxon>
        <taxon>Embryophyta</taxon>
        <taxon>Tracheophyta</taxon>
        <taxon>Spermatophyta</taxon>
        <taxon>Magnoliopsida</taxon>
        <taxon>eudicotyledons</taxon>
        <taxon>Gunneridae</taxon>
        <taxon>Pentapetalae</taxon>
        <taxon>rosids</taxon>
        <taxon>fabids</taxon>
        <taxon>Fabales</taxon>
        <taxon>Fabaceae</taxon>
        <taxon>Papilionoideae</taxon>
        <taxon>50 kb inversion clade</taxon>
        <taxon>dalbergioids sensu lato</taxon>
        <taxon>Dalbergieae</taxon>
        <taxon>Pterocarpus clade</taxon>
        <taxon>Arachis</taxon>
    </lineage>
</organism>
<dbReference type="AlphaFoldDB" id="A0A444YZX0"/>
<comment type="function">
    <text evidence="1">Putative transcription activator involved in regulating light control of development.</text>
</comment>
<dbReference type="Proteomes" id="UP000289738">
    <property type="component" value="Chromosome B05"/>
</dbReference>
<evidence type="ECO:0000256" key="1">
    <source>
        <dbReference type="RuleBase" id="RU367018"/>
    </source>
</evidence>
<keyword evidence="1" id="KW-0479">Metal-binding</keyword>
<keyword evidence="1" id="KW-0539">Nucleus</keyword>
<keyword evidence="1" id="KW-0862">Zinc</keyword>
<proteinExistence type="inferred from homology"/>